<dbReference type="SUPFAM" id="SSF48173">
    <property type="entry name" value="Cryptochrome/photolyase FAD-binding domain"/>
    <property type="match status" value="1"/>
</dbReference>
<keyword evidence="7" id="KW-0456">Lyase</keyword>
<dbReference type="SUPFAM" id="SSF52425">
    <property type="entry name" value="Cryptochrome/photolyase, N-terminal domain"/>
    <property type="match status" value="1"/>
</dbReference>
<evidence type="ECO:0000256" key="1">
    <source>
        <dbReference type="ARBA" id="ARBA00022630"/>
    </source>
</evidence>
<proteinExistence type="inferred from homology"/>
<accession>A0AAU6WEF9</accession>
<dbReference type="GO" id="GO:0003904">
    <property type="term" value="F:deoxyribodipyrimidine photo-lyase activity"/>
    <property type="evidence" value="ECO:0007669"/>
    <property type="project" value="UniProtKB-EC"/>
</dbReference>
<feature type="binding site" evidence="3">
    <location>
        <position position="230"/>
    </location>
    <ligand>
        <name>FAD</name>
        <dbReference type="ChEBI" id="CHEBI:57692"/>
    </ligand>
</feature>
<comment type="similarity">
    <text evidence="5">Belongs to the DNA photolyase family.</text>
</comment>
<sequence length="464" mass="52139">MNHSPPPVQLMWFRDDLRTADNPALTSALSAGPVIAVFILDEDSPGIRPLGGAAKWWLHQGLKSLQASLVELGIPLVLSKGSADEKIPALAKQTKAGAVHWNRRYGQPEREVDTQAKTALRDLGLEAHSYPGTLLHEPWELMTKNETGYKVFTPFYNALRDSTIRPPLPAPAAQDHVTESAIPSGLELEELELLPATMDWTAGLAERWEPGEVPARQRLEEVLESIAEDYPVHHDRPDLDGTSALSPALRWGHLGAHEMWDALGRLAAENPKAAEGATAMRRQLAWRDFCWHLYYHHPHLPERNLRAEFDHFDWAWPEDDPQTAGHVAAWQRGKTGFRLVDAGMQQLWQTGWMHNRVRMVAASLLVKNLQVHWKVGERWFWDTLVDADIACNTANWQWVAGSGADAAPYFRVFNPELQAKKFDPQGSYASRFAPVAAEPIVDLKQSRREALDAYEQMKLRGDAS</sequence>
<dbReference type="InterPro" id="IPR006050">
    <property type="entry name" value="DNA_photolyase_N"/>
</dbReference>
<evidence type="ECO:0000256" key="5">
    <source>
        <dbReference type="RuleBase" id="RU004182"/>
    </source>
</evidence>
<dbReference type="InterPro" id="IPR036155">
    <property type="entry name" value="Crypto/Photolyase_N_sf"/>
</dbReference>
<dbReference type="PROSITE" id="PS51645">
    <property type="entry name" value="PHR_CRY_ALPHA_BETA"/>
    <property type="match status" value="1"/>
</dbReference>
<dbReference type="PRINTS" id="PR00147">
    <property type="entry name" value="DNAPHOTLYASE"/>
</dbReference>
<evidence type="ECO:0000256" key="2">
    <source>
        <dbReference type="ARBA" id="ARBA00022827"/>
    </source>
</evidence>
<gene>
    <name evidence="7" type="ORF">QMQ05_15055</name>
</gene>
<feature type="site" description="Electron transfer via tryptophanyl radical" evidence="4">
    <location>
        <position position="396"/>
    </location>
</feature>
<feature type="site" description="Electron transfer via tryptophanyl radical" evidence="4">
    <location>
        <position position="314"/>
    </location>
</feature>
<dbReference type="GO" id="GO:0071949">
    <property type="term" value="F:FAD binding"/>
    <property type="evidence" value="ECO:0007669"/>
    <property type="project" value="TreeGrafter"/>
</dbReference>
<dbReference type="GO" id="GO:0003677">
    <property type="term" value="F:DNA binding"/>
    <property type="evidence" value="ECO:0007669"/>
    <property type="project" value="TreeGrafter"/>
</dbReference>
<feature type="domain" description="Photolyase/cryptochrome alpha/beta" evidence="6">
    <location>
        <begin position="7"/>
        <end position="135"/>
    </location>
</feature>
<dbReference type="InterPro" id="IPR014729">
    <property type="entry name" value="Rossmann-like_a/b/a_fold"/>
</dbReference>
<keyword evidence="5" id="KW-0157">Chromophore</keyword>
<evidence type="ECO:0000313" key="7">
    <source>
        <dbReference type="EMBL" id="XAO45646.1"/>
    </source>
</evidence>
<protein>
    <submittedName>
        <fullName evidence="7">Deoxyribodipyrimidine photo-lyase</fullName>
        <ecNumber evidence="7">4.1.99.3</ecNumber>
    </submittedName>
</protein>
<dbReference type="RefSeq" id="WP_345471332.1">
    <property type="nucleotide sequence ID" value="NZ_CP125942.1"/>
</dbReference>
<evidence type="ECO:0000313" key="8">
    <source>
        <dbReference type="Proteomes" id="UP001486888"/>
    </source>
</evidence>
<dbReference type="InterPro" id="IPR002081">
    <property type="entry name" value="Cryptochrome/DNA_photolyase_1"/>
</dbReference>
<dbReference type="InterPro" id="IPR036134">
    <property type="entry name" value="Crypto/Photolyase_FAD-like_sf"/>
</dbReference>
<dbReference type="EMBL" id="CP125942">
    <property type="protein sequence ID" value="XAO45646.1"/>
    <property type="molecule type" value="Genomic_DNA"/>
</dbReference>
<keyword evidence="8" id="KW-1185">Reference proteome</keyword>
<dbReference type="AlphaFoldDB" id="A0AAU6WEF9"/>
<keyword evidence="2 3" id="KW-0274">FAD</keyword>
<name>A0AAU6WEF9_9MICC</name>
<dbReference type="Gene3D" id="1.10.579.10">
    <property type="entry name" value="DNA Cyclobutane Dipyrimidine Photolyase, subunit A, domain 3"/>
    <property type="match status" value="1"/>
</dbReference>
<keyword evidence="1 3" id="KW-0285">Flavoprotein</keyword>
<dbReference type="Pfam" id="PF00875">
    <property type="entry name" value="DNA_photolyase"/>
    <property type="match status" value="1"/>
</dbReference>
<evidence type="ECO:0000256" key="3">
    <source>
        <dbReference type="PIRSR" id="PIRSR602081-1"/>
    </source>
</evidence>
<reference evidence="7 8" key="1">
    <citation type="submission" date="2023-05" db="EMBL/GenBank/DDBJ databases">
        <title>Glutamicibacter sp. B1, complete genome.</title>
        <authorList>
            <person name="Long Y.H."/>
            <person name="Fang T."/>
            <person name="Li X.Y."/>
        </authorList>
    </citation>
    <scope>NUCLEOTIDE SEQUENCE [LARGE SCALE GENOMIC DNA]</scope>
    <source>
        <strain evidence="7 8">B1</strain>
    </source>
</reference>
<feature type="site" description="Electron transfer via tryptophanyl radical" evidence="4">
    <location>
        <position position="373"/>
    </location>
</feature>
<evidence type="ECO:0000256" key="4">
    <source>
        <dbReference type="PIRSR" id="PIRSR602081-2"/>
    </source>
</evidence>
<organism evidence="7 8">
    <name type="scientific">Glutamicibacter ectropisis</name>
    <dbReference type="NCBI Taxonomy" id="3046593"/>
    <lineage>
        <taxon>Bacteria</taxon>
        <taxon>Bacillati</taxon>
        <taxon>Actinomycetota</taxon>
        <taxon>Actinomycetes</taxon>
        <taxon>Micrococcales</taxon>
        <taxon>Micrococcaceae</taxon>
        <taxon>Glutamicibacter</taxon>
    </lineage>
</organism>
<dbReference type="Pfam" id="PF03441">
    <property type="entry name" value="FAD_binding_7"/>
    <property type="match status" value="1"/>
</dbReference>
<dbReference type="GO" id="GO:0009416">
    <property type="term" value="P:response to light stimulus"/>
    <property type="evidence" value="ECO:0007669"/>
    <property type="project" value="TreeGrafter"/>
</dbReference>
<dbReference type="EC" id="4.1.99.3" evidence="7"/>
<dbReference type="PANTHER" id="PTHR11455">
    <property type="entry name" value="CRYPTOCHROME"/>
    <property type="match status" value="1"/>
</dbReference>
<dbReference type="Gene3D" id="1.25.40.80">
    <property type="match status" value="1"/>
</dbReference>
<dbReference type="InterPro" id="IPR005101">
    <property type="entry name" value="Cryptochr/Photolyase_FAD-bd"/>
</dbReference>
<feature type="binding site" evidence="3">
    <location>
        <begin position="386"/>
        <end position="388"/>
    </location>
    <ligand>
        <name>FAD</name>
        <dbReference type="ChEBI" id="CHEBI:57692"/>
    </ligand>
</feature>
<comment type="cofactor">
    <cofactor evidence="3">
        <name>FAD</name>
        <dbReference type="ChEBI" id="CHEBI:57692"/>
    </cofactor>
    <text evidence="3">Binds 1 FAD per subunit.</text>
</comment>
<dbReference type="PANTHER" id="PTHR11455:SF9">
    <property type="entry name" value="CRYPTOCHROME CIRCADIAN CLOCK 5 ISOFORM X1"/>
    <property type="match status" value="1"/>
</dbReference>
<dbReference type="KEGG" id="gey:QMQ05_15055"/>
<feature type="binding site" evidence="3">
    <location>
        <begin position="242"/>
        <end position="246"/>
    </location>
    <ligand>
        <name>FAD</name>
        <dbReference type="ChEBI" id="CHEBI:57692"/>
    </ligand>
</feature>
<dbReference type="Proteomes" id="UP001486888">
    <property type="component" value="Chromosome"/>
</dbReference>
<dbReference type="Gene3D" id="3.40.50.620">
    <property type="entry name" value="HUPs"/>
    <property type="match status" value="1"/>
</dbReference>
<evidence type="ECO:0000259" key="6">
    <source>
        <dbReference type="PROSITE" id="PS51645"/>
    </source>
</evidence>